<dbReference type="Proteomes" id="UP000516349">
    <property type="component" value="Chromosome"/>
</dbReference>
<evidence type="ECO:0000313" key="3">
    <source>
        <dbReference type="Proteomes" id="UP000516349"/>
    </source>
</evidence>
<feature type="compositionally biased region" description="Polar residues" evidence="1">
    <location>
        <begin position="37"/>
        <end position="62"/>
    </location>
</feature>
<dbReference type="RefSeq" id="WP_203413600.1">
    <property type="nucleotide sequence ID" value="NZ_CP060244.1"/>
</dbReference>
<protein>
    <submittedName>
        <fullName evidence="2">Uncharacterized protein</fullName>
    </submittedName>
</protein>
<dbReference type="KEGG" id="ebla:JGUZn3_22360"/>
<keyword evidence="3" id="KW-1185">Reference proteome</keyword>
<dbReference type="AlphaFoldDB" id="A0A7H1NUH7"/>
<gene>
    <name evidence="2" type="ORF">JGUZn3_22360</name>
</gene>
<accession>A0A7H1NUH7</accession>
<proteinExistence type="predicted"/>
<evidence type="ECO:0000313" key="2">
    <source>
        <dbReference type="EMBL" id="QNT79437.1"/>
    </source>
</evidence>
<organism evidence="2 3">
    <name type="scientific">Entomobacter blattae</name>
    <dbReference type="NCBI Taxonomy" id="2762277"/>
    <lineage>
        <taxon>Bacteria</taxon>
        <taxon>Pseudomonadati</taxon>
        <taxon>Pseudomonadota</taxon>
        <taxon>Alphaproteobacteria</taxon>
        <taxon>Acetobacterales</taxon>
        <taxon>Acetobacteraceae</taxon>
        <taxon>Entomobacter</taxon>
    </lineage>
</organism>
<name>A0A7H1NUH7_9PROT</name>
<feature type="region of interest" description="Disordered" evidence="1">
    <location>
        <begin position="1"/>
        <end position="62"/>
    </location>
</feature>
<reference evidence="2 3" key="1">
    <citation type="submission" date="2020-08" db="EMBL/GenBank/DDBJ databases">
        <title>Complete genome sequence of Entomobacter blattae G55GP.</title>
        <authorList>
            <person name="Poehlein A."/>
            <person name="Guzman J."/>
            <person name="Daniel R."/>
            <person name="Vilcinskas A."/>
        </authorList>
    </citation>
    <scope>NUCLEOTIDE SEQUENCE [LARGE SCALE GENOMIC DNA]</scope>
    <source>
        <strain evidence="2 3">G55GP</strain>
    </source>
</reference>
<dbReference type="EMBL" id="CP060244">
    <property type="protein sequence ID" value="QNT79437.1"/>
    <property type="molecule type" value="Genomic_DNA"/>
</dbReference>
<evidence type="ECO:0000256" key="1">
    <source>
        <dbReference type="SAM" id="MobiDB-lite"/>
    </source>
</evidence>
<sequence>MAGEEKTKQTPKNSLEPPEQPSPDDLSTEEKGAAPSLHSQPSTPLDGSGNTKQPATKKSNMVTVVVNKGRRICHDDIFYNEGSSFSTDRSTAQWLGNAGHVTKAGSDEG</sequence>